<feature type="domain" description="Nucleotidyltransferase-like" evidence="1">
    <location>
        <begin position="10"/>
        <end position="122"/>
    </location>
</feature>
<evidence type="ECO:0000259" key="2">
    <source>
        <dbReference type="Pfam" id="PF18576"/>
    </source>
</evidence>
<proteinExistence type="predicted"/>
<dbReference type="InterPro" id="IPR036388">
    <property type="entry name" value="WH-like_DNA-bd_sf"/>
</dbReference>
<evidence type="ECO:0008006" key="6">
    <source>
        <dbReference type="Google" id="ProtNLM"/>
    </source>
</evidence>
<dbReference type="Pfam" id="PF18576">
    <property type="entry name" value="HTH_52"/>
    <property type="match status" value="1"/>
</dbReference>
<accession>A0A927BYI5</accession>
<keyword evidence="5" id="KW-1185">Reference proteome</keyword>
<dbReference type="EMBL" id="JACXIZ010000045">
    <property type="protein sequence ID" value="MBD2847764.1"/>
    <property type="molecule type" value="Genomic_DNA"/>
</dbReference>
<dbReference type="InterPro" id="IPR041143">
    <property type="entry name" value="YgxA_HTH"/>
</dbReference>
<dbReference type="Pfam" id="PF14540">
    <property type="entry name" value="NTF-like"/>
    <property type="match status" value="1"/>
</dbReference>
<evidence type="ECO:0000259" key="1">
    <source>
        <dbReference type="Pfam" id="PF14540"/>
    </source>
</evidence>
<feature type="domain" description="YgxA-like helix-turn-helix" evidence="2">
    <location>
        <begin position="230"/>
        <end position="273"/>
    </location>
</feature>
<dbReference type="AlphaFoldDB" id="A0A927BYI5"/>
<dbReference type="Pfam" id="PF22339">
    <property type="entry name" value="YgxA-like_sub_bind"/>
    <property type="match status" value="1"/>
</dbReference>
<dbReference type="InterPro" id="IPR054515">
    <property type="entry name" value="YgxA-like_substrate-bd"/>
</dbReference>
<dbReference type="Gene3D" id="3.30.460.10">
    <property type="entry name" value="Beta Polymerase, domain 2"/>
    <property type="match status" value="1"/>
</dbReference>
<dbReference type="Gene3D" id="1.20.120.330">
    <property type="entry name" value="Nucleotidyltransferases domain 2"/>
    <property type="match status" value="1"/>
</dbReference>
<dbReference type="InterPro" id="IPR043519">
    <property type="entry name" value="NT_sf"/>
</dbReference>
<evidence type="ECO:0000313" key="4">
    <source>
        <dbReference type="EMBL" id="MBD2847764.1"/>
    </source>
</evidence>
<feature type="domain" description="YgxA-like substrate binding" evidence="3">
    <location>
        <begin position="125"/>
        <end position="222"/>
    </location>
</feature>
<dbReference type="Proteomes" id="UP000621560">
    <property type="component" value="Unassembled WGS sequence"/>
</dbReference>
<sequence length="306" mass="35590">MNQKWESIKAHYTAFFAQQEGVVGVIALERPYPFNPLDDEPELLVLAVVDKQWGGKPTEHAQIDGMRIVLRTVEIQRIERWLSTGRERAVIRWLRRGEILLDPRAYLRATRERMSELPEMLRERKTLVEFSDFLGSYLQAKHELHENHLLDAYSCLVRALQNWARMTLIEEGVMPEQTIWKQIRTYNTGLYKMYEELTVSVEPLDKRIELVLLGCEFSVMSRIKSCCVLLLRLLGSRELPWSIEELERHHELEGLSIDLSLLLQKLVKRGHIREIALLDGGLGEPGMLELRYGPLRGASMHQLRPT</sequence>
<protein>
    <recommendedName>
        <fullName evidence="6">Nucleotidyltransferase-like protein</fullName>
    </recommendedName>
</protein>
<dbReference type="RefSeq" id="WP_190920872.1">
    <property type="nucleotide sequence ID" value="NZ_JACXIZ010000045.1"/>
</dbReference>
<name>A0A927BYI5_9BACL</name>
<evidence type="ECO:0000313" key="5">
    <source>
        <dbReference type="Proteomes" id="UP000621560"/>
    </source>
</evidence>
<evidence type="ECO:0000259" key="3">
    <source>
        <dbReference type="Pfam" id="PF22339"/>
    </source>
</evidence>
<dbReference type="Gene3D" id="1.10.10.10">
    <property type="entry name" value="Winged helix-like DNA-binding domain superfamily/Winged helix DNA-binding domain"/>
    <property type="match status" value="1"/>
</dbReference>
<comment type="caution">
    <text evidence="4">The sequence shown here is derived from an EMBL/GenBank/DDBJ whole genome shotgun (WGS) entry which is preliminary data.</text>
</comment>
<reference evidence="4" key="1">
    <citation type="submission" date="2020-09" db="EMBL/GenBank/DDBJ databases">
        <title>A novel bacterium of genus Paenibacillus, isolated from South China Sea.</title>
        <authorList>
            <person name="Huang H."/>
            <person name="Mo K."/>
            <person name="Hu Y."/>
        </authorList>
    </citation>
    <scope>NUCLEOTIDE SEQUENCE</scope>
    <source>
        <strain evidence="4">IB182496</strain>
    </source>
</reference>
<dbReference type="InterPro" id="IPR029348">
    <property type="entry name" value="NTF-like"/>
</dbReference>
<gene>
    <name evidence="4" type="ORF">IDH44_21435</name>
</gene>
<organism evidence="4 5">
    <name type="scientific">Paenibacillus sabuli</name>
    <dbReference type="NCBI Taxonomy" id="2772509"/>
    <lineage>
        <taxon>Bacteria</taxon>
        <taxon>Bacillati</taxon>
        <taxon>Bacillota</taxon>
        <taxon>Bacilli</taxon>
        <taxon>Bacillales</taxon>
        <taxon>Paenibacillaceae</taxon>
        <taxon>Paenibacillus</taxon>
    </lineage>
</organism>